<dbReference type="AlphaFoldDB" id="A0AAU9QJ54"/>
<dbReference type="Gene3D" id="3.10.400.10">
    <property type="entry name" value="Sulfate adenylyltransferase"/>
    <property type="match status" value="1"/>
</dbReference>
<sequence>MDAKAQAYLTHYMETLSEQAQAAIPSVSADYYCADEYNANTCAELVRVGQKTASCSMELWYSEHGEVMPQVGHLQVVTNWDGEPVCIIQITDVSTCRYSDVSEEFAQAEGEGDRTIAWWREAHTKFFKAECEELGIDWHDQRLLVLERFRVVYPRLGETS</sequence>
<accession>A0AAU9QJ54</accession>
<dbReference type="CDD" id="cd06553">
    <property type="entry name" value="ASCH_Ef3133_like"/>
    <property type="match status" value="1"/>
</dbReference>
<proteinExistence type="predicted"/>
<dbReference type="RefSeq" id="WP_409588767.1">
    <property type="nucleotide sequence ID" value="NZ_CAKMTZ010000071.1"/>
</dbReference>
<organism evidence="2 3">
    <name type="scientific">Vibrio jasicida</name>
    <dbReference type="NCBI Taxonomy" id="766224"/>
    <lineage>
        <taxon>Bacteria</taxon>
        <taxon>Pseudomonadati</taxon>
        <taxon>Pseudomonadota</taxon>
        <taxon>Gammaproteobacteria</taxon>
        <taxon>Vibrionales</taxon>
        <taxon>Vibrionaceae</taxon>
        <taxon>Vibrio</taxon>
    </lineage>
</organism>
<dbReference type="Proteomes" id="UP001295462">
    <property type="component" value="Unassembled WGS sequence"/>
</dbReference>
<dbReference type="PIRSF" id="PIRSF021320">
    <property type="entry name" value="DUF984"/>
    <property type="match status" value="1"/>
</dbReference>
<name>A0AAU9QJ54_9VIBR</name>
<dbReference type="SUPFAM" id="SSF88697">
    <property type="entry name" value="PUA domain-like"/>
    <property type="match status" value="1"/>
</dbReference>
<dbReference type="InterPro" id="IPR009326">
    <property type="entry name" value="DUF984"/>
</dbReference>
<dbReference type="PANTHER" id="PTHR39203">
    <property type="entry name" value="CYTOPLASMIC PROTEIN-RELATED"/>
    <property type="match status" value="1"/>
</dbReference>
<dbReference type="SMART" id="SM01022">
    <property type="entry name" value="ASCH"/>
    <property type="match status" value="1"/>
</dbReference>
<evidence type="ECO:0000313" key="2">
    <source>
        <dbReference type="EMBL" id="CAH1584494.1"/>
    </source>
</evidence>
<dbReference type="EMBL" id="CAKMUD010000072">
    <property type="protein sequence ID" value="CAH1584494.1"/>
    <property type="molecule type" value="Genomic_DNA"/>
</dbReference>
<protein>
    <submittedName>
        <fullName evidence="2">RNA-binding protein</fullName>
    </submittedName>
</protein>
<dbReference type="PANTHER" id="PTHR39203:SF1">
    <property type="entry name" value="CYTOPLASMIC PROTEIN"/>
    <property type="match status" value="1"/>
</dbReference>
<comment type="caution">
    <text evidence="2">The sequence shown here is derived from an EMBL/GenBank/DDBJ whole genome shotgun (WGS) entry which is preliminary data.</text>
</comment>
<dbReference type="Pfam" id="PF04266">
    <property type="entry name" value="ASCH"/>
    <property type="match status" value="1"/>
</dbReference>
<reference evidence="2" key="1">
    <citation type="submission" date="2022-01" db="EMBL/GenBank/DDBJ databases">
        <authorList>
            <person name="Lagorce A."/>
        </authorList>
    </citation>
    <scope>NUCLEOTIDE SEQUENCE</scope>
    <source>
        <strain evidence="2">Th15_F1_A12</strain>
    </source>
</reference>
<dbReference type="InterPro" id="IPR015947">
    <property type="entry name" value="PUA-like_sf"/>
</dbReference>
<evidence type="ECO:0000259" key="1">
    <source>
        <dbReference type="SMART" id="SM01022"/>
    </source>
</evidence>
<dbReference type="InterPro" id="IPR007374">
    <property type="entry name" value="ASCH_domain"/>
</dbReference>
<evidence type="ECO:0000313" key="3">
    <source>
        <dbReference type="Proteomes" id="UP001295462"/>
    </source>
</evidence>
<gene>
    <name evidence="2" type="ORF">THF1A12_20083</name>
</gene>
<feature type="domain" description="ASCH" evidence="1">
    <location>
        <begin position="30"/>
        <end position="153"/>
    </location>
</feature>